<name>A0A4R6SQ14_LABRH</name>
<evidence type="ECO:0000256" key="1">
    <source>
        <dbReference type="SAM" id="MobiDB-lite"/>
    </source>
</evidence>
<keyword evidence="2" id="KW-1133">Transmembrane helix</keyword>
<organism evidence="3 4">
    <name type="scientific">Labedaea rhizosphaerae</name>
    <dbReference type="NCBI Taxonomy" id="598644"/>
    <lineage>
        <taxon>Bacteria</taxon>
        <taxon>Bacillati</taxon>
        <taxon>Actinomycetota</taxon>
        <taxon>Actinomycetes</taxon>
        <taxon>Pseudonocardiales</taxon>
        <taxon>Pseudonocardiaceae</taxon>
        <taxon>Labedaea</taxon>
    </lineage>
</organism>
<sequence>MVTRGERLNQPVRAVVAVVEVLVAAGLVWLAFQMWPQAIAMIFDKADDGTVLISSRYFGNWAAGAIGVGTIAALLVVDAIRQLVLAMRARPKRNEPKPEPLADDLAQVQA</sequence>
<proteinExistence type="predicted"/>
<evidence type="ECO:0000256" key="2">
    <source>
        <dbReference type="SAM" id="Phobius"/>
    </source>
</evidence>
<gene>
    <name evidence="3" type="ORF">EV186_1011586</name>
</gene>
<protein>
    <submittedName>
        <fullName evidence="3">Uncharacterized protein</fullName>
    </submittedName>
</protein>
<feature type="transmembrane region" description="Helical" evidence="2">
    <location>
        <begin position="12"/>
        <end position="32"/>
    </location>
</feature>
<dbReference type="Proteomes" id="UP000295444">
    <property type="component" value="Unassembled WGS sequence"/>
</dbReference>
<evidence type="ECO:0000313" key="3">
    <source>
        <dbReference type="EMBL" id="TDQ05612.1"/>
    </source>
</evidence>
<accession>A0A4R6SQ14</accession>
<comment type="caution">
    <text evidence="3">The sequence shown here is derived from an EMBL/GenBank/DDBJ whole genome shotgun (WGS) entry which is preliminary data.</text>
</comment>
<dbReference type="AlphaFoldDB" id="A0A4R6SQ14"/>
<reference evidence="3 4" key="1">
    <citation type="submission" date="2019-03" db="EMBL/GenBank/DDBJ databases">
        <title>Genomic Encyclopedia of Type Strains, Phase IV (KMG-IV): sequencing the most valuable type-strain genomes for metagenomic binning, comparative biology and taxonomic classification.</title>
        <authorList>
            <person name="Goeker M."/>
        </authorList>
    </citation>
    <scope>NUCLEOTIDE SEQUENCE [LARGE SCALE GENOMIC DNA]</scope>
    <source>
        <strain evidence="3 4">DSM 45361</strain>
    </source>
</reference>
<feature type="transmembrane region" description="Helical" evidence="2">
    <location>
        <begin position="61"/>
        <end position="84"/>
    </location>
</feature>
<dbReference type="EMBL" id="SNXZ01000001">
    <property type="protein sequence ID" value="TDQ05612.1"/>
    <property type="molecule type" value="Genomic_DNA"/>
</dbReference>
<evidence type="ECO:0000313" key="4">
    <source>
        <dbReference type="Proteomes" id="UP000295444"/>
    </source>
</evidence>
<feature type="region of interest" description="Disordered" evidence="1">
    <location>
        <begin position="91"/>
        <end position="110"/>
    </location>
</feature>
<keyword evidence="2" id="KW-0472">Membrane</keyword>
<keyword evidence="2" id="KW-0812">Transmembrane</keyword>
<keyword evidence="4" id="KW-1185">Reference proteome</keyword>